<dbReference type="InterPro" id="IPR035930">
    <property type="entry name" value="FomD-like_sf"/>
</dbReference>
<evidence type="ECO:0000256" key="1">
    <source>
        <dbReference type="SAM" id="MobiDB-lite"/>
    </source>
</evidence>
<dbReference type="EMBL" id="CP158165">
    <property type="protein sequence ID" value="XBV26660.1"/>
    <property type="molecule type" value="Genomic_DNA"/>
</dbReference>
<name>A0AAU7TJ18_9ACTN</name>
<organism evidence="3">
    <name type="scientific">Kribbella sp. HUAS MG21</name>
    <dbReference type="NCBI Taxonomy" id="3160966"/>
    <lineage>
        <taxon>Bacteria</taxon>
        <taxon>Bacillati</taxon>
        <taxon>Actinomycetota</taxon>
        <taxon>Actinomycetes</taxon>
        <taxon>Propionibacteriales</taxon>
        <taxon>Kribbellaceae</taxon>
        <taxon>Kribbella</taxon>
    </lineage>
</organism>
<dbReference type="Pfam" id="PF04167">
    <property type="entry name" value="DUF402"/>
    <property type="match status" value="1"/>
</dbReference>
<dbReference type="Gene3D" id="2.40.380.10">
    <property type="entry name" value="FomD-like"/>
    <property type="match status" value="1"/>
</dbReference>
<accession>A0AAU7TJ18</accession>
<dbReference type="SUPFAM" id="SSF159234">
    <property type="entry name" value="FomD-like"/>
    <property type="match status" value="1"/>
</dbReference>
<sequence>MFEGAVEGWWYVDVVEIGRDERGLVVRDLYVDFLIPPAVNRYQILDLDELSDAVRDGQLTAAQCADVLTTTQRFINRYLRGPEEGPNGPSSVFPPPEVTALEEFPPFPQR</sequence>
<dbReference type="InterPro" id="IPR007295">
    <property type="entry name" value="DUF402"/>
</dbReference>
<gene>
    <name evidence="3" type="ORF">ABN611_09565</name>
</gene>
<feature type="region of interest" description="Disordered" evidence="1">
    <location>
        <begin position="80"/>
        <end position="99"/>
    </location>
</feature>
<dbReference type="AlphaFoldDB" id="A0AAU7TJ18"/>
<evidence type="ECO:0000259" key="2">
    <source>
        <dbReference type="Pfam" id="PF04167"/>
    </source>
</evidence>
<dbReference type="RefSeq" id="WP_350279458.1">
    <property type="nucleotide sequence ID" value="NZ_CP158165.1"/>
</dbReference>
<reference evidence="3" key="1">
    <citation type="submission" date="2024-06" db="EMBL/GenBank/DDBJ databases">
        <title>Kribbella sp. strain HUAS MG21 genome sequences.</title>
        <authorList>
            <person name="Mo P."/>
        </authorList>
    </citation>
    <scope>NUCLEOTIDE SEQUENCE</scope>
    <source>
        <strain evidence="3">HUAS MG21</strain>
    </source>
</reference>
<proteinExistence type="predicted"/>
<feature type="domain" description="DUF402" evidence="2">
    <location>
        <begin position="10"/>
        <end position="79"/>
    </location>
</feature>
<protein>
    <submittedName>
        <fullName evidence="3">DUF402 domain-containing protein</fullName>
    </submittedName>
</protein>
<evidence type="ECO:0000313" key="3">
    <source>
        <dbReference type="EMBL" id="XBV26660.1"/>
    </source>
</evidence>